<organism evidence="2 3">
    <name type="scientific">Thermosulfurimonas marina</name>
    <dbReference type="NCBI Taxonomy" id="2047767"/>
    <lineage>
        <taxon>Bacteria</taxon>
        <taxon>Pseudomonadati</taxon>
        <taxon>Thermodesulfobacteriota</taxon>
        <taxon>Thermodesulfobacteria</taxon>
        <taxon>Thermodesulfobacteriales</taxon>
        <taxon>Thermodesulfobacteriaceae</taxon>
        <taxon>Thermosulfurimonas</taxon>
    </lineage>
</organism>
<evidence type="ECO:0000313" key="2">
    <source>
        <dbReference type="EMBL" id="QJA05694.1"/>
    </source>
</evidence>
<keyword evidence="1" id="KW-0143">Chaperone</keyword>
<protein>
    <recommendedName>
        <fullName evidence="4">Molecular chaperone TorD family protein</fullName>
    </recommendedName>
</protein>
<dbReference type="RefSeq" id="WP_168719056.1">
    <property type="nucleotide sequence ID" value="NZ_CP042909.1"/>
</dbReference>
<sequence length="185" mass="21282">MVQSKDLRAVAEAFLYPEDPSFLGIVSYLTHLARSLGLNLNGDFQVKDLEELKVEYTRLFVTSPYRTPAPPYASVYLSSDRRLKGEGYDQALAFYREAGLEPVEEGELADHVAYELSFMALLLEEGRLDLLERFLSEHFLLWYPRFLVALKQADPQPFYRALGDLVLAITNRLREEVSHEKTRFS</sequence>
<dbReference type="InterPro" id="IPR036411">
    <property type="entry name" value="TorD-like_sf"/>
</dbReference>
<gene>
    <name evidence="2" type="ORF">FVE67_02280</name>
</gene>
<keyword evidence="3" id="KW-1185">Reference proteome</keyword>
<evidence type="ECO:0000256" key="1">
    <source>
        <dbReference type="ARBA" id="ARBA00023186"/>
    </source>
</evidence>
<name>A0A6H1WRB0_9BACT</name>
<dbReference type="Pfam" id="PF02613">
    <property type="entry name" value="Nitrate_red_del"/>
    <property type="match status" value="1"/>
</dbReference>
<dbReference type="KEGG" id="tmai:FVE67_02280"/>
<dbReference type="Gene3D" id="1.10.3480.10">
    <property type="entry name" value="TorD-like"/>
    <property type="match status" value="1"/>
</dbReference>
<evidence type="ECO:0008006" key="4">
    <source>
        <dbReference type="Google" id="ProtNLM"/>
    </source>
</evidence>
<dbReference type="EMBL" id="CP042909">
    <property type="protein sequence ID" value="QJA05694.1"/>
    <property type="molecule type" value="Genomic_DNA"/>
</dbReference>
<dbReference type="InterPro" id="IPR050289">
    <property type="entry name" value="TorD/DmsD_chaperones"/>
</dbReference>
<reference evidence="2 3" key="1">
    <citation type="submission" date="2019-08" db="EMBL/GenBank/DDBJ databases">
        <title>Complete genome sequence of Thermosulfurimonas marina SU872T, an anaerobic thermophilic chemolithoautotrophic bacterium isolated from a shallow marine hydrothermal vent.</title>
        <authorList>
            <person name="Allioux M."/>
            <person name="Jebbar M."/>
            <person name="Slobodkina G."/>
            <person name="Slobodkin A."/>
            <person name="Moalic Y."/>
            <person name="Frolova A."/>
            <person name="Shao Z."/>
            <person name="Alain K."/>
        </authorList>
    </citation>
    <scope>NUCLEOTIDE SEQUENCE [LARGE SCALE GENOMIC DNA]</scope>
    <source>
        <strain evidence="2 3">SU872</strain>
    </source>
</reference>
<proteinExistence type="predicted"/>
<dbReference type="Proteomes" id="UP000501253">
    <property type="component" value="Chromosome"/>
</dbReference>
<dbReference type="InterPro" id="IPR020945">
    <property type="entry name" value="DMSO/NO3_reduct_chaperone"/>
</dbReference>
<evidence type="ECO:0000313" key="3">
    <source>
        <dbReference type="Proteomes" id="UP000501253"/>
    </source>
</evidence>
<dbReference type="AlphaFoldDB" id="A0A6H1WRB0"/>
<accession>A0A6H1WRB0</accession>
<dbReference type="SUPFAM" id="SSF89155">
    <property type="entry name" value="TorD-like"/>
    <property type="match status" value="1"/>
</dbReference>
<dbReference type="PANTHER" id="PTHR34227">
    <property type="entry name" value="CHAPERONE PROTEIN YCDY"/>
    <property type="match status" value="1"/>
</dbReference>
<dbReference type="PANTHER" id="PTHR34227:SF1">
    <property type="entry name" value="DIMETHYL SULFOXIDE REDUCTASE CHAPERONE-RELATED"/>
    <property type="match status" value="1"/>
</dbReference>